<name>A0AAP0JL88_9MAGN</name>
<dbReference type="AlphaFoldDB" id="A0AAP0JL88"/>
<dbReference type="EMBL" id="JBBNAF010000006">
    <property type="protein sequence ID" value="KAK9136047.1"/>
    <property type="molecule type" value="Genomic_DNA"/>
</dbReference>
<keyword evidence="2" id="KW-1185">Reference proteome</keyword>
<sequence length="61" mass="7163">MDLSSLTQTNIRLYIESVQIRNRTVGLRCVKQTNSSCYMSFQVSQQFLQIVLFGEMVGWWK</sequence>
<proteinExistence type="predicted"/>
<protein>
    <submittedName>
        <fullName evidence="1">Uncharacterized protein</fullName>
    </submittedName>
</protein>
<accession>A0AAP0JL88</accession>
<organism evidence="1 2">
    <name type="scientific">Stephania yunnanensis</name>
    <dbReference type="NCBI Taxonomy" id="152371"/>
    <lineage>
        <taxon>Eukaryota</taxon>
        <taxon>Viridiplantae</taxon>
        <taxon>Streptophyta</taxon>
        <taxon>Embryophyta</taxon>
        <taxon>Tracheophyta</taxon>
        <taxon>Spermatophyta</taxon>
        <taxon>Magnoliopsida</taxon>
        <taxon>Ranunculales</taxon>
        <taxon>Menispermaceae</taxon>
        <taxon>Menispermoideae</taxon>
        <taxon>Cissampelideae</taxon>
        <taxon>Stephania</taxon>
    </lineage>
</organism>
<evidence type="ECO:0000313" key="2">
    <source>
        <dbReference type="Proteomes" id="UP001420932"/>
    </source>
</evidence>
<evidence type="ECO:0000313" key="1">
    <source>
        <dbReference type="EMBL" id="KAK9136047.1"/>
    </source>
</evidence>
<dbReference type="Proteomes" id="UP001420932">
    <property type="component" value="Unassembled WGS sequence"/>
</dbReference>
<gene>
    <name evidence="1" type="ORF">Syun_015377</name>
</gene>
<reference evidence="1 2" key="1">
    <citation type="submission" date="2024-01" db="EMBL/GenBank/DDBJ databases">
        <title>Genome assemblies of Stephania.</title>
        <authorList>
            <person name="Yang L."/>
        </authorList>
    </citation>
    <scope>NUCLEOTIDE SEQUENCE [LARGE SCALE GENOMIC DNA]</scope>
    <source>
        <strain evidence="1">YNDBR</strain>
        <tissue evidence="1">Leaf</tissue>
    </source>
</reference>
<comment type="caution">
    <text evidence="1">The sequence shown here is derived from an EMBL/GenBank/DDBJ whole genome shotgun (WGS) entry which is preliminary data.</text>
</comment>